<reference evidence="1" key="2">
    <citation type="journal article" date="2015" name="Data Brief">
        <title>Shoot transcriptome of the giant reed, Arundo donax.</title>
        <authorList>
            <person name="Barrero R.A."/>
            <person name="Guerrero F.D."/>
            <person name="Moolhuijzen P."/>
            <person name="Goolsby J.A."/>
            <person name="Tidwell J."/>
            <person name="Bellgard S.E."/>
            <person name="Bellgard M.I."/>
        </authorList>
    </citation>
    <scope>NUCLEOTIDE SEQUENCE</scope>
    <source>
        <tissue evidence="1">Shoot tissue taken approximately 20 cm above the soil surface</tissue>
    </source>
</reference>
<sequence>MPASSESIECMTHNRLTKTTINFPVVTYERLSICNHEKFQFRHQINVEISRHKKRKRKTMRLWSAHSTH</sequence>
<dbReference type="EMBL" id="GBRH01250682">
    <property type="protein sequence ID" value="JAD47213.1"/>
    <property type="molecule type" value="Transcribed_RNA"/>
</dbReference>
<proteinExistence type="predicted"/>
<reference evidence="1" key="1">
    <citation type="submission" date="2014-09" db="EMBL/GenBank/DDBJ databases">
        <authorList>
            <person name="Magalhaes I.L.F."/>
            <person name="Oliveira U."/>
            <person name="Santos F.R."/>
            <person name="Vidigal T.H.D.A."/>
            <person name="Brescovit A.D."/>
            <person name="Santos A.J."/>
        </authorList>
    </citation>
    <scope>NUCLEOTIDE SEQUENCE</scope>
    <source>
        <tissue evidence="1">Shoot tissue taken approximately 20 cm above the soil surface</tissue>
    </source>
</reference>
<organism evidence="1">
    <name type="scientific">Arundo donax</name>
    <name type="common">Giant reed</name>
    <name type="synonym">Donax arundinaceus</name>
    <dbReference type="NCBI Taxonomy" id="35708"/>
    <lineage>
        <taxon>Eukaryota</taxon>
        <taxon>Viridiplantae</taxon>
        <taxon>Streptophyta</taxon>
        <taxon>Embryophyta</taxon>
        <taxon>Tracheophyta</taxon>
        <taxon>Spermatophyta</taxon>
        <taxon>Magnoliopsida</taxon>
        <taxon>Liliopsida</taxon>
        <taxon>Poales</taxon>
        <taxon>Poaceae</taxon>
        <taxon>PACMAD clade</taxon>
        <taxon>Arundinoideae</taxon>
        <taxon>Arundineae</taxon>
        <taxon>Arundo</taxon>
    </lineage>
</organism>
<dbReference type="AlphaFoldDB" id="A0A0A9ABB6"/>
<name>A0A0A9ABB6_ARUDO</name>
<protein>
    <submittedName>
        <fullName evidence="1">Uncharacterized protein</fullName>
    </submittedName>
</protein>
<evidence type="ECO:0000313" key="1">
    <source>
        <dbReference type="EMBL" id="JAD47213.1"/>
    </source>
</evidence>
<accession>A0A0A9ABB6</accession>